<accession>A0A5B7FKU5</accession>
<sequence>MGCGGVVRASVSSTGVQMRLRGSEVHRAGVNSCLASGLVAGRGDAMMVLNAGIALLGICRARASPGWRDAVISQTQVDCSSTSRKQIHHNHAITATTTATPTITLTHSSKINFTAESKINLSFLHSLPPSLPPSLATTVSTLSSSPTSPSPPPLHSVPPSL</sequence>
<name>A0A5B7FKU5_PORTR</name>
<gene>
    <name evidence="2" type="ORF">E2C01_039835</name>
</gene>
<evidence type="ECO:0000313" key="2">
    <source>
        <dbReference type="EMBL" id="MPC46126.1"/>
    </source>
</evidence>
<proteinExistence type="predicted"/>
<feature type="region of interest" description="Disordered" evidence="1">
    <location>
        <begin position="136"/>
        <end position="161"/>
    </location>
</feature>
<feature type="compositionally biased region" description="Low complexity" evidence="1">
    <location>
        <begin position="136"/>
        <end position="147"/>
    </location>
</feature>
<protein>
    <submittedName>
        <fullName evidence="2">Uncharacterized protein</fullName>
    </submittedName>
</protein>
<comment type="caution">
    <text evidence="2">The sequence shown here is derived from an EMBL/GenBank/DDBJ whole genome shotgun (WGS) entry which is preliminary data.</text>
</comment>
<dbReference type="AlphaFoldDB" id="A0A5B7FKU5"/>
<evidence type="ECO:0000256" key="1">
    <source>
        <dbReference type="SAM" id="MobiDB-lite"/>
    </source>
</evidence>
<dbReference type="Proteomes" id="UP000324222">
    <property type="component" value="Unassembled WGS sequence"/>
</dbReference>
<dbReference type="EMBL" id="VSRR010007056">
    <property type="protein sequence ID" value="MPC46126.1"/>
    <property type="molecule type" value="Genomic_DNA"/>
</dbReference>
<evidence type="ECO:0000313" key="3">
    <source>
        <dbReference type="Proteomes" id="UP000324222"/>
    </source>
</evidence>
<feature type="compositionally biased region" description="Pro residues" evidence="1">
    <location>
        <begin position="148"/>
        <end position="161"/>
    </location>
</feature>
<organism evidence="2 3">
    <name type="scientific">Portunus trituberculatus</name>
    <name type="common">Swimming crab</name>
    <name type="synonym">Neptunus trituberculatus</name>
    <dbReference type="NCBI Taxonomy" id="210409"/>
    <lineage>
        <taxon>Eukaryota</taxon>
        <taxon>Metazoa</taxon>
        <taxon>Ecdysozoa</taxon>
        <taxon>Arthropoda</taxon>
        <taxon>Crustacea</taxon>
        <taxon>Multicrustacea</taxon>
        <taxon>Malacostraca</taxon>
        <taxon>Eumalacostraca</taxon>
        <taxon>Eucarida</taxon>
        <taxon>Decapoda</taxon>
        <taxon>Pleocyemata</taxon>
        <taxon>Brachyura</taxon>
        <taxon>Eubrachyura</taxon>
        <taxon>Portunoidea</taxon>
        <taxon>Portunidae</taxon>
        <taxon>Portuninae</taxon>
        <taxon>Portunus</taxon>
    </lineage>
</organism>
<reference evidence="2 3" key="1">
    <citation type="submission" date="2019-05" db="EMBL/GenBank/DDBJ databases">
        <title>Another draft genome of Portunus trituberculatus and its Hox gene families provides insights of decapod evolution.</title>
        <authorList>
            <person name="Jeong J.-H."/>
            <person name="Song I."/>
            <person name="Kim S."/>
            <person name="Choi T."/>
            <person name="Kim D."/>
            <person name="Ryu S."/>
            <person name="Kim W."/>
        </authorList>
    </citation>
    <scope>NUCLEOTIDE SEQUENCE [LARGE SCALE GENOMIC DNA]</scope>
    <source>
        <tissue evidence="2">Muscle</tissue>
    </source>
</reference>
<keyword evidence="3" id="KW-1185">Reference proteome</keyword>